<dbReference type="AlphaFoldDB" id="A0AA88MV73"/>
<keyword evidence="2" id="KW-0472">Membrane</keyword>
<dbReference type="InterPro" id="IPR036179">
    <property type="entry name" value="Ig-like_dom_sf"/>
</dbReference>
<evidence type="ECO:0000256" key="3">
    <source>
        <dbReference type="SAM" id="SignalP"/>
    </source>
</evidence>
<evidence type="ECO:0000259" key="4">
    <source>
        <dbReference type="SMART" id="SM00409"/>
    </source>
</evidence>
<accession>A0AA88MV73</accession>
<protein>
    <recommendedName>
        <fullName evidence="4">Immunoglobulin domain-containing protein</fullName>
    </recommendedName>
</protein>
<evidence type="ECO:0000313" key="5">
    <source>
        <dbReference type="EMBL" id="KAK2845946.1"/>
    </source>
</evidence>
<dbReference type="SMART" id="SM00409">
    <property type="entry name" value="IG"/>
    <property type="match status" value="2"/>
</dbReference>
<name>A0AA88MV73_TACVA</name>
<sequence>MRHSCCIHYNVLFLLTFTTANTLASNSVTAKLHQSATLSCNNKCSGVVTWAMFHNPGNILAQCNKTKCWSEKGYEVSHDQYLKGKILLTITAVDYSNRALYTCVCDGVDACDVRLIIETLTSLVQLNPGQALVMVLPIPEPVEVMYKARDSADLYGAQICTVTQRSLQCQPEYTHRASLSYPNITLRDVNMTDSGTYSIRDRKNEEVIHIYTLIVNVVQHESGRNFETWIGMSVGLFMLVIIVISVVLVMKNRRKKSRNREKTDPEETIKLNGSTREVRSRQRSDSDAKADQLARQMVEMDKLIQCYKSESMRKSQSWTNRNDIPVVEMLTMKKTEMEAVVQDSEQDTVCQWWRLKRPELDTIIEHWTKYNTELDQLKQNLCNKVSHQSNHQTQCPRERRMVQSWPGR</sequence>
<evidence type="ECO:0000256" key="1">
    <source>
        <dbReference type="SAM" id="MobiDB-lite"/>
    </source>
</evidence>
<keyword evidence="3" id="KW-0732">Signal</keyword>
<keyword evidence="6" id="KW-1185">Reference proteome</keyword>
<feature type="domain" description="Immunoglobulin" evidence="4">
    <location>
        <begin position="121"/>
        <end position="216"/>
    </location>
</feature>
<evidence type="ECO:0000256" key="2">
    <source>
        <dbReference type="SAM" id="Phobius"/>
    </source>
</evidence>
<organism evidence="5 6">
    <name type="scientific">Tachysurus vachellii</name>
    <name type="common">Darkbarbel catfish</name>
    <name type="synonym">Pelteobagrus vachellii</name>
    <dbReference type="NCBI Taxonomy" id="175792"/>
    <lineage>
        <taxon>Eukaryota</taxon>
        <taxon>Metazoa</taxon>
        <taxon>Chordata</taxon>
        <taxon>Craniata</taxon>
        <taxon>Vertebrata</taxon>
        <taxon>Euteleostomi</taxon>
        <taxon>Actinopterygii</taxon>
        <taxon>Neopterygii</taxon>
        <taxon>Teleostei</taxon>
        <taxon>Ostariophysi</taxon>
        <taxon>Siluriformes</taxon>
        <taxon>Bagridae</taxon>
        <taxon>Tachysurus</taxon>
    </lineage>
</organism>
<gene>
    <name evidence="5" type="ORF">Q7C36_010800</name>
</gene>
<dbReference type="InterPro" id="IPR013783">
    <property type="entry name" value="Ig-like_fold"/>
</dbReference>
<reference evidence="5" key="1">
    <citation type="submission" date="2023-08" db="EMBL/GenBank/DDBJ databases">
        <title>Pelteobagrus vachellii genome.</title>
        <authorList>
            <person name="Liu H."/>
        </authorList>
    </citation>
    <scope>NUCLEOTIDE SEQUENCE</scope>
    <source>
        <strain evidence="5">PRFRI_2022a</strain>
        <tissue evidence="5">Muscle</tissue>
    </source>
</reference>
<dbReference type="Proteomes" id="UP001187315">
    <property type="component" value="Unassembled WGS sequence"/>
</dbReference>
<feature type="domain" description="Immunoglobulin" evidence="4">
    <location>
        <begin position="25"/>
        <end position="118"/>
    </location>
</feature>
<comment type="caution">
    <text evidence="5">The sequence shown here is derived from an EMBL/GenBank/DDBJ whole genome shotgun (WGS) entry which is preliminary data.</text>
</comment>
<feature type="compositionally biased region" description="Basic and acidic residues" evidence="1">
    <location>
        <begin position="276"/>
        <end position="292"/>
    </location>
</feature>
<evidence type="ECO:0000313" key="6">
    <source>
        <dbReference type="Proteomes" id="UP001187315"/>
    </source>
</evidence>
<dbReference type="InterPro" id="IPR003599">
    <property type="entry name" value="Ig_sub"/>
</dbReference>
<dbReference type="EMBL" id="JAVHJS010000010">
    <property type="protein sequence ID" value="KAK2845946.1"/>
    <property type="molecule type" value="Genomic_DNA"/>
</dbReference>
<feature type="compositionally biased region" description="Basic and acidic residues" evidence="1">
    <location>
        <begin position="260"/>
        <end position="269"/>
    </location>
</feature>
<feature type="region of interest" description="Disordered" evidence="1">
    <location>
        <begin position="254"/>
        <end position="292"/>
    </location>
</feature>
<feature type="signal peptide" evidence="3">
    <location>
        <begin position="1"/>
        <end position="20"/>
    </location>
</feature>
<keyword evidence="2" id="KW-0812">Transmembrane</keyword>
<feature type="transmembrane region" description="Helical" evidence="2">
    <location>
        <begin position="229"/>
        <end position="250"/>
    </location>
</feature>
<dbReference type="Gene3D" id="2.60.40.10">
    <property type="entry name" value="Immunoglobulins"/>
    <property type="match status" value="1"/>
</dbReference>
<feature type="region of interest" description="Disordered" evidence="1">
    <location>
        <begin position="389"/>
        <end position="408"/>
    </location>
</feature>
<feature type="chain" id="PRO_5041655298" description="Immunoglobulin domain-containing protein" evidence="3">
    <location>
        <begin position="21"/>
        <end position="408"/>
    </location>
</feature>
<dbReference type="SUPFAM" id="SSF48726">
    <property type="entry name" value="Immunoglobulin"/>
    <property type="match status" value="1"/>
</dbReference>
<keyword evidence="2" id="KW-1133">Transmembrane helix</keyword>
<proteinExistence type="predicted"/>